<dbReference type="Gene3D" id="1.10.3210.10">
    <property type="entry name" value="Hypothetical protein af1432"/>
    <property type="match status" value="1"/>
</dbReference>
<dbReference type="OrthoDB" id="445007at2759"/>
<name>A0A6A6PSZ9_9PEZI</name>
<evidence type="ECO:0000313" key="2">
    <source>
        <dbReference type="Proteomes" id="UP000799767"/>
    </source>
</evidence>
<reference evidence="1" key="1">
    <citation type="journal article" date="2020" name="Stud. Mycol.">
        <title>101 Dothideomycetes genomes: a test case for predicting lifestyles and emergence of pathogens.</title>
        <authorList>
            <person name="Haridas S."/>
            <person name="Albert R."/>
            <person name="Binder M."/>
            <person name="Bloem J."/>
            <person name="Labutti K."/>
            <person name="Salamov A."/>
            <person name="Andreopoulos B."/>
            <person name="Baker S."/>
            <person name="Barry K."/>
            <person name="Bills G."/>
            <person name="Bluhm B."/>
            <person name="Cannon C."/>
            <person name="Castanera R."/>
            <person name="Culley D."/>
            <person name="Daum C."/>
            <person name="Ezra D."/>
            <person name="Gonzalez J."/>
            <person name="Henrissat B."/>
            <person name="Kuo A."/>
            <person name="Liang C."/>
            <person name="Lipzen A."/>
            <person name="Lutzoni F."/>
            <person name="Magnuson J."/>
            <person name="Mondo S."/>
            <person name="Nolan M."/>
            <person name="Ohm R."/>
            <person name="Pangilinan J."/>
            <person name="Park H.-J."/>
            <person name="Ramirez L."/>
            <person name="Alfaro M."/>
            <person name="Sun H."/>
            <person name="Tritt A."/>
            <person name="Yoshinaga Y."/>
            <person name="Zwiers L.-H."/>
            <person name="Turgeon B."/>
            <person name="Goodwin S."/>
            <person name="Spatafora J."/>
            <person name="Crous P."/>
            <person name="Grigoriev I."/>
        </authorList>
    </citation>
    <scope>NUCLEOTIDE SEQUENCE</scope>
    <source>
        <strain evidence="1">CBS 113389</strain>
    </source>
</reference>
<protein>
    <submittedName>
        <fullName evidence="1">Uncharacterized protein</fullName>
    </submittedName>
</protein>
<dbReference type="EMBL" id="MU001635">
    <property type="protein sequence ID" value="KAF2482896.1"/>
    <property type="molecule type" value="Genomic_DNA"/>
</dbReference>
<dbReference type="InterPro" id="IPR052567">
    <property type="entry name" value="OP_Dioxygenase"/>
</dbReference>
<dbReference type="GeneID" id="54472120"/>
<organism evidence="1 2">
    <name type="scientific">Neohortaea acidophila</name>
    <dbReference type="NCBI Taxonomy" id="245834"/>
    <lineage>
        <taxon>Eukaryota</taxon>
        <taxon>Fungi</taxon>
        <taxon>Dikarya</taxon>
        <taxon>Ascomycota</taxon>
        <taxon>Pezizomycotina</taxon>
        <taxon>Dothideomycetes</taxon>
        <taxon>Dothideomycetidae</taxon>
        <taxon>Mycosphaerellales</taxon>
        <taxon>Teratosphaeriaceae</taxon>
        <taxon>Neohortaea</taxon>
    </lineage>
</organism>
<dbReference type="AlphaFoldDB" id="A0A6A6PSZ9"/>
<gene>
    <name evidence="1" type="ORF">BDY17DRAFT_250904</name>
</gene>
<dbReference type="PANTHER" id="PTHR40202:SF1">
    <property type="entry name" value="HD DOMAIN-CONTAINING PROTEIN"/>
    <property type="match status" value="1"/>
</dbReference>
<sequence length="124" mass="13496">MNSSSDVSAGGVGRVGHERIGEEYLLRLGFSEKVAALVGSHVAAKRYLCAVEQAYHDGLSDASKKSLVFQGGPMGGEEVRAWSANPWCEEMVALRKWDDGAKVVGLRTEGAEAYRGMIERHLMR</sequence>
<dbReference type="Proteomes" id="UP000799767">
    <property type="component" value="Unassembled WGS sequence"/>
</dbReference>
<keyword evidence="2" id="KW-1185">Reference proteome</keyword>
<dbReference type="PANTHER" id="PTHR40202">
    <property type="match status" value="1"/>
</dbReference>
<dbReference type="RefSeq" id="XP_033589466.1">
    <property type="nucleotide sequence ID" value="XM_033731118.1"/>
</dbReference>
<evidence type="ECO:0000313" key="1">
    <source>
        <dbReference type="EMBL" id="KAF2482896.1"/>
    </source>
</evidence>
<accession>A0A6A6PSZ9</accession>
<proteinExistence type="predicted"/>